<dbReference type="EMBL" id="MCGH01000003">
    <property type="protein sequence ID" value="ODM04079.1"/>
    <property type="molecule type" value="Genomic_DNA"/>
</dbReference>
<reference evidence="2 5" key="1">
    <citation type="submission" date="2016-07" db="EMBL/GenBank/DDBJ databases">
        <title>Characterization of isolates of Eisenbergiella tayi derived from blood cultures, using whole genome sequencing.</title>
        <authorList>
            <person name="Burdz T."/>
            <person name="Wiebe D."/>
            <person name="Huynh C."/>
            <person name="Bernard K."/>
        </authorList>
    </citation>
    <scope>NUCLEOTIDE SEQUENCE [LARGE SCALE GENOMIC DNA]</scope>
    <source>
        <strain evidence="2 5">NML 110608</strain>
    </source>
</reference>
<feature type="transmembrane region" description="Helical" evidence="1">
    <location>
        <begin position="20"/>
        <end position="40"/>
    </location>
</feature>
<evidence type="ECO:0000313" key="6">
    <source>
        <dbReference type="Proteomes" id="UP000094271"/>
    </source>
</evidence>
<evidence type="ECO:0000313" key="7">
    <source>
        <dbReference type="Proteomes" id="UP000094869"/>
    </source>
</evidence>
<keyword evidence="1" id="KW-0812">Transmembrane</keyword>
<keyword evidence="1" id="KW-1133">Transmembrane helix</keyword>
<dbReference type="RefSeq" id="WP_044963190.1">
    <property type="nucleotide sequence ID" value="NZ_DAWDRA010000239.1"/>
</dbReference>
<comment type="caution">
    <text evidence="2">The sequence shown here is derived from an EMBL/GenBank/DDBJ whole genome shotgun (WGS) entry which is preliminary data.</text>
</comment>
<proteinExistence type="predicted"/>
<keyword evidence="7" id="KW-1185">Reference proteome</keyword>
<dbReference type="Proteomes" id="UP000094869">
    <property type="component" value="Unassembled WGS sequence"/>
</dbReference>
<evidence type="ECO:0000313" key="4">
    <source>
        <dbReference type="EMBL" id="ODR45621.1"/>
    </source>
</evidence>
<dbReference type="Proteomes" id="UP000094271">
    <property type="component" value="Unassembled WGS sequence"/>
</dbReference>
<dbReference type="EMBL" id="MEHA01000026">
    <property type="protein sequence ID" value="ODR45621.1"/>
    <property type="molecule type" value="Genomic_DNA"/>
</dbReference>
<organism evidence="2 5">
    <name type="scientific">Eisenbergiella tayi</name>
    <dbReference type="NCBI Taxonomy" id="1432052"/>
    <lineage>
        <taxon>Bacteria</taxon>
        <taxon>Bacillati</taxon>
        <taxon>Bacillota</taxon>
        <taxon>Clostridia</taxon>
        <taxon>Lachnospirales</taxon>
        <taxon>Lachnospiraceae</taxon>
        <taxon>Eisenbergiella</taxon>
    </lineage>
</organism>
<dbReference type="EMBL" id="MEHD01000055">
    <property type="protein sequence ID" value="ODR44567.1"/>
    <property type="molecule type" value="Genomic_DNA"/>
</dbReference>
<dbReference type="AlphaFoldDB" id="A0A1E3A628"/>
<dbReference type="Proteomes" id="UP000094067">
    <property type="component" value="Unassembled WGS sequence"/>
</dbReference>
<evidence type="ECO:0008006" key="8">
    <source>
        <dbReference type="Google" id="ProtNLM"/>
    </source>
</evidence>
<reference evidence="4 6" key="3">
    <citation type="submission" date="2016-08" db="EMBL/GenBank/DDBJ databases">
        <authorList>
            <person name="Seilhamer J.J."/>
        </authorList>
    </citation>
    <scope>NUCLEOTIDE SEQUENCE [LARGE SCALE GENOMIC DNA]</scope>
    <source>
        <strain evidence="4 6">NML150140-1</strain>
    </source>
</reference>
<evidence type="ECO:0000313" key="5">
    <source>
        <dbReference type="Proteomes" id="UP000094067"/>
    </source>
</evidence>
<gene>
    <name evidence="4" type="ORF">BEI59_26600</name>
    <name evidence="2" type="ORF">BEI61_04883</name>
    <name evidence="3" type="ORF">BEI63_31035</name>
</gene>
<feature type="transmembrane region" description="Helical" evidence="1">
    <location>
        <begin position="52"/>
        <end position="71"/>
    </location>
</feature>
<name>A0A1E3A628_9FIRM</name>
<sequence>MEKVLENAIDNGLGRISSGLYLFSIGLGIVLVILGVILIFKNRGSKEKKKTANVGLICLLIGIVAVISGWVQL</sequence>
<evidence type="ECO:0000313" key="2">
    <source>
        <dbReference type="EMBL" id="ODM04079.1"/>
    </source>
</evidence>
<keyword evidence="1" id="KW-0472">Membrane</keyword>
<protein>
    <recommendedName>
        <fullName evidence="8">LPXTG cell wall anchor domain-containing protein</fullName>
    </recommendedName>
</protein>
<evidence type="ECO:0000256" key="1">
    <source>
        <dbReference type="SAM" id="Phobius"/>
    </source>
</evidence>
<evidence type="ECO:0000313" key="3">
    <source>
        <dbReference type="EMBL" id="ODR44567.1"/>
    </source>
</evidence>
<accession>A0A1E3A628</accession>
<reference evidence="3 7" key="2">
    <citation type="submission" date="2016-08" db="EMBL/GenBank/DDBJ databases">
        <title>Characterization of Isolates of Eisenbergiella tayi Derived from Blood Cultures, Using Whole Genome Sequencing.</title>
        <authorList>
            <person name="Bernier A.-M."/>
            <person name="Burdz T."/>
            <person name="Wiebe D."/>
            <person name="Bernard K."/>
        </authorList>
    </citation>
    <scope>NUCLEOTIDE SEQUENCE [LARGE SCALE GENOMIC DNA]</scope>
    <source>
        <strain evidence="3 7">NML120146</strain>
    </source>
</reference>